<gene>
    <name evidence="9" type="primary">LOC107823653</name>
</gene>
<evidence type="ECO:0000259" key="8">
    <source>
        <dbReference type="Pfam" id="PF02163"/>
    </source>
</evidence>
<dbReference type="GO" id="GO:0004222">
    <property type="term" value="F:metalloendopeptidase activity"/>
    <property type="evidence" value="ECO:0007669"/>
    <property type="project" value="InterPro"/>
</dbReference>
<keyword evidence="4 7" id="KW-1133">Transmembrane helix</keyword>
<dbReference type="InterPro" id="IPR036034">
    <property type="entry name" value="PDZ_sf"/>
</dbReference>
<accession>A0A1S4CXE4</accession>
<dbReference type="Pfam" id="PF02163">
    <property type="entry name" value="Peptidase_M50"/>
    <property type="match status" value="1"/>
</dbReference>
<dbReference type="GO" id="GO:0012505">
    <property type="term" value="C:endomembrane system"/>
    <property type="evidence" value="ECO:0007669"/>
    <property type="project" value="UniProtKB-SubCell"/>
</dbReference>
<dbReference type="InterPro" id="IPR001193">
    <property type="entry name" value="MBTPS2"/>
</dbReference>
<keyword evidence="3 7" id="KW-0812">Transmembrane</keyword>
<dbReference type="RefSeq" id="XP_016505825.1">
    <property type="nucleotide sequence ID" value="XM_016650339.1"/>
</dbReference>
<dbReference type="Gene3D" id="2.30.42.10">
    <property type="match status" value="1"/>
</dbReference>
<dbReference type="PRINTS" id="PR01000">
    <property type="entry name" value="SREBPS2PTASE"/>
</dbReference>
<feature type="transmembrane region" description="Helical" evidence="7">
    <location>
        <begin position="104"/>
        <end position="133"/>
    </location>
</feature>
<evidence type="ECO:0000256" key="1">
    <source>
        <dbReference type="ARBA" id="ARBA00004127"/>
    </source>
</evidence>
<reference evidence="9" key="1">
    <citation type="submission" date="2025-08" db="UniProtKB">
        <authorList>
            <consortium name="RefSeq"/>
        </authorList>
    </citation>
    <scope>IDENTIFICATION</scope>
</reference>
<dbReference type="GO" id="GO:0006508">
    <property type="term" value="P:proteolysis"/>
    <property type="evidence" value="ECO:0007669"/>
    <property type="project" value="UniProtKB-KW"/>
</dbReference>
<sequence>MEGRRIRRFSRWQRSNETLLPMRINRLSNTISCWYCDYKSSILNEPLFHFGRRYSRCLKAWFSMGVGFSLAMLAAVTMILLYEIGQILCLYYGNIQMSYVMSGYLFGFSSMISGLTISLADIGYLCISSIISVSVHELGHALAAASEGIQMEYIAVFLAALFPGALVAFNHELLLALSKVSALRIYCAGVWHNAALCAVCAWALFVQPLILYPFYIHDEGPMVLDVSPTSPLSGYLSPGDVIISLDGIRINNLQEWSQLLTEHHQNSQNHSLLGNSMQRSVGHA</sequence>
<feature type="transmembrane region" description="Helical" evidence="7">
    <location>
        <begin position="190"/>
        <end position="212"/>
    </location>
</feature>
<evidence type="ECO:0000256" key="2">
    <source>
        <dbReference type="ARBA" id="ARBA00009989"/>
    </source>
</evidence>
<dbReference type="AlphaFoldDB" id="A0A1S4CXE4"/>
<feature type="transmembrane region" description="Helical" evidence="7">
    <location>
        <begin position="153"/>
        <end position="170"/>
    </location>
</feature>
<evidence type="ECO:0000256" key="4">
    <source>
        <dbReference type="ARBA" id="ARBA00022989"/>
    </source>
</evidence>
<evidence type="ECO:0000256" key="5">
    <source>
        <dbReference type="ARBA" id="ARBA00023136"/>
    </source>
</evidence>
<evidence type="ECO:0000256" key="3">
    <source>
        <dbReference type="ARBA" id="ARBA00022692"/>
    </source>
</evidence>
<proteinExistence type="inferred from homology"/>
<evidence type="ECO:0000256" key="7">
    <source>
        <dbReference type="SAM" id="Phobius"/>
    </source>
</evidence>
<dbReference type="OrthoDB" id="69989at2759"/>
<dbReference type="GO" id="GO:0016020">
    <property type="term" value="C:membrane"/>
    <property type="evidence" value="ECO:0007669"/>
    <property type="project" value="InterPro"/>
</dbReference>
<dbReference type="PANTHER" id="PTHR13325:SF3">
    <property type="entry name" value="MEMBRANE-BOUND TRANSCRIPTION FACTOR SITE-2 PROTEASE"/>
    <property type="match status" value="1"/>
</dbReference>
<dbReference type="PANTHER" id="PTHR13325">
    <property type="entry name" value="PROTEASE M50 MEMBRANE-BOUND TRANSCRIPTION FACTOR SITE 2 PROTEASE"/>
    <property type="match status" value="1"/>
</dbReference>
<comment type="subcellular location">
    <subcellularLocation>
        <location evidence="1">Endomembrane system</location>
        <topology evidence="1">Multi-pass membrane protein</topology>
    </subcellularLocation>
</comment>
<evidence type="ECO:0000313" key="9">
    <source>
        <dbReference type="RefSeq" id="XP_016505825.1"/>
    </source>
</evidence>
<evidence type="ECO:0000256" key="6">
    <source>
        <dbReference type="ARBA" id="ARBA00032658"/>
    </source>
</evidence>
<keyword evidence="5 7" id="KW-0472">Membrane</keyword>
<keyword evidence="9" id="KW-0378">Hydrolase</keyword>
<feature type="transmembrane region" description="Helical" evidence="7">
    <location>
        <begin position="60"/>
        <end position="84"/>
    </location>
</feature>
<protein>
    <recommendedName>
        <fullName evidence="6">Endopeptidase S2P</fullName>
    </recommendedName>
</protein>
<dbReference type="InterPro" id="IPR008915">
    <property type="entry name" value="Peptidase_M50"/>
</dbReference>
<feature type="domain" description="Peptidase M50" evidence="8">
    <location>
        <begin position="129"/>
        <end position="226"/>
    </location>
</feature>
<organism evidence="9">
    <name type="scientific">Nicotiana tabacum</name>
    <name type="common">Common tobacco</name>
    <dbReference type="NCBI Taxonomy" id="4097"/>
    <lineage>
        <taxon>Eukaryota</taxon>
        <taxon>Viridiplantae</taxon>
        <taxon>Streptophyta</taxon>
        <taxon>Embryophyta</taxon>
        <taxon>Tracheophyta</taxon>
        <taxon>Spermatophyta</taxon>
        <taxon>Magnoliopsida</taxon>
        <taxon>eudicotyledons</taxon>
        <taxon>Gunneridae</taxon>
        <taxon>Pentapetalae</taxon>
        <taxon>asterids</taxon>
        <taxon>lamiids</taxon>
        <taxon>Solanales</taxon>
        <taxon>Solanaceae</taxon>
        <taxon>Nicotianoideae</taxon>
        <taxon>Nicotianeae</taxon>
        <taxon>Nicotiana</taxon>
    </lineage>
</organism>
<keyword evidence="9" id="KW-0645">Protease</keyword>
<dbReference type="SUPFAM" id="SSF50156">
    <property type="entry name" value="PDZ domain-like"/>
    <property type="match status" value="1"/>
</dbReference>
<comment type="similarity">
    <text evidence="2">Belongs to the peptidase M50A family.</text>
</comment>
<name>A0A1S4CXE4_TOBAC</name>